<sequence>MQIVNDVSLVEVQHATDREQAKSEVLLSGSSTGIIIPGKILEAAVKVTDNRYVLFVTDDVLYEESLTIVLIDSSQGIQEIVTIGNEYNSGTFEQLHISDHSLQFRFIGDYIWGLTLEDSPKFQLPFFSDPKGVSRSKAFTRFMNITALPV</sequence>
<organism evidence="1 2">
    <name type="scientific">Pantoea dispersa</name>
    <dbReference type="NCBI Taxonomy" id="59814"/>
    <lineage>
        <taxon>Bacteria</taxon>
        <taxon>Pseudomonadati</taxon>
        <taxon>Pseudomonadota</taxon>
        <taxon>Gammaproteobacteria</taxon>
        <taxon>Enterobacterales</taxon>
        <taxon>Erwiniaceae</taxon>
        <taxon>Pantoea</taxon>
    </lineage>
</organism>
<protein>
    <submittedName>
        <fullName evidence="1">Uncharacterized protein</fullName>
    </submittedName>
</protein>
<dbReference type="Proteomes" id="UP000071979">
    <property type="component" value="Unassembled WGS sequence"/>
</dbReference>
<accession>A0A8E1S2U2</accession>
<evidence type="ECO:0000313" key="1">
    <source>
        <dbReference type="EMBL" id="KTS69650.1"/>
    </source>
</evidence>
<name>A0A8E1S2U2_9GAMM</name>
<proteinExistence type="predicted"/>
<dbReference type="AlphaFoldDB" id="A0A8E1S2U2"/>
<evidence type="ECO:0000313" key="2">
    <source>
        <dbReference type="Proteomes" id="UP000071979"/>
    </source>
</evidence>
<comment type="caution">
    <text evidence="1">The sequence shown here is derived from an EMBL/GenBank/DDBJ whole genome shotgun (WGS) entry which is preliminary data.</text>
</comment>
<gene>
    <name evidence="1" type="ORF">SA3R_01395</name>
</gene>
<reference evidence="1 2" key="1">
    <citation type="journal article" date="2016" name="Front. Microbiol.">
        <title>Genomic Resource of Rice Seed Associated Bacteria.</title>
        <authorList>
            <person name="Midha S."/>
            <person name="Bansal K."/>
            <person name="Sharma S."/>
            <person name="Kumar N."/>
            <person name="Patil P.P."/>
            <person name="Chaudhry V."/>
            <person name="Patil P.B."/>
        </authorList>
    </citation>
    <scope>NUCLEOTIDE SEQUENCE [LARGE SCALE GENOMIC DNA]</scope>
    <source>
        <strain evidence="1 2">SA3</strain>
    </source>
</reference>
<dbReference type="EMBL" id="LDSE01000002">
    <property type="protein sequence ID" value="KTS69650.1"/>
    <property type="molecule type" value="Genomic_DNA"/>
</dbReference>